<evidence type="ECO:0000313" key="3">
    <source>
        <dbReference type="EMBL" id="KAL0482982.1"/>
    </source>
</evidence>
<evidence type="ECO:0000313" key="4">
    <source>
        <dbReference type="Proteomes" id="UP001431209"/>
    </source>
</evidence>
<feature type="chain" id="PRO_5043587652" evidence="2">
    <location>
        <begin position="20"/>
        <end position="429"/>
    </location>
</feature>
<keyword evidence="2" id="KW-0732">Signal</keyword>
<feature type="signal peptide" evidence="2">
    <location>
        <begin position="1"/>
        <end position="19"/>
    </location>
</feature>
<feature type="region of interest" description="Disordered" evidence="1">
    <location>
        <begin position="337"/>
        <end position="392"/>
    </location>
</feature>
<evidence type="ECO:0000256" key="2">
    <source>
        <dbReference type="SAM" id="SignalP"/>
    </source>
</evidence>
<name>A0AAW2Z137_9EUKA</name>
<feature type="region of interest" description="Disordered" evidence="1">
    <location>
        <begin position="250"/>
        <end position="300"/>
    </location>
</feature>
<feature type="compositionally biased region" description="Low complexity" evidence="1">
    <location>
        <begin position="338"/>
        <end position="373"/>
    </location>
</feature>
<evidence type="ECO:0000256" key="1">
    <source>
        <dbReference type="SAM" id="MobiDB-lite"/>
    </source>
</evidence>
<comment type="caution">
    <text evidence="3">The sequence shown here is derived from an EMBL/GenBank/DDBJ whole genome shotgun (WGS) entry which is preliminary data.</text>
</comment>
<accession>A0AAW2Z137</accession>
<proteinExistence type="predicted"/>
<dbReference type="Proteomes" id="UP001431209">
    <property type="component" value="Unassembled WGS sequence"/>
</dbReference>
<gene>
    <name evidence="3" type="ORF">AKO1_015029</name>
</gene>
<reference evidence="3 4" key="1">
    <citation type="submission" date="2024-03" db="EMBL/GenBank/DDBJ databases">
        <title>The Acrasis kona genome and developmental transcriptomes reveal deep origins of eukaryotic multicellular pathways.</title>
        <authorList>
            <person name="Sheikh S."/>
            <person name="Fu C.-J."/>
            <person name="Brown M.W."/>
            <person name="Baldauf S.L."/>
        </authorList>
    </citation>
    <scope>NUCLEOTIDE SEQUENCE [LARGE SCALE GENOMIC DNA]</scope>
    <source>
        <strain evidence="3 4">ATCC MYA-3509</strain>
    </source>
</reference>
<feature type="compositionally biased region" description="Polar residues" evidence="1">
    <location>
        <begin position="374"/>
        <end position="392"/>
    </location>
</feature>
<dbReference type="AlphaFoldDB" id="A0AAW2Z137"/>
<protein>
    <submittedName>
        <fullName evidence="3">Uncharacterized protein</fullName>
    </submittedName>
</protein>
<keyword evidence="4" id="KW-1185">Reference proteome</keyword>
<sequence length="429" mass="45705">MARLALLLVFSVAIISINAQSYMDRIVPRRNICRAQGDYFNSWSNYNYVTPGAPSYDSGSIKHSLRTINNNRVYQAEIYKASSTIQSAWGLLDFSASPQGKFSTPAYIDFYFLRDNFNVPSNGFASIASFSPDGGNAKRYVTVDINAQNMIYLNNVPSQNSGAQWLYQRTNNVQSNNVWMNITVYVDFNPAGGIMAVWQDGVIQSVANIQGSSSATLGQLHLGLVASGSISSGSIYNYGLNIMQVCGQASPPTTTTTVPVPTTTQAPPSTTTSAPTTTRAPPATTTTAAPTTTVVPSTTTTRPNCWTCASGWVHWWQTTLTSPPNGDACGCVRVDSVTTNAPSPTTTRAPSSPTTTTNVPSSPTTTVAPTTTVLPQPSVSNSLAPLPTTTSAQVATPQGTNVVRSDSVRQTVSLWLVAIVIVHVVVQIL</sequence>
<organism evidence="3 4">
    <name type="scientific">Acrasis kona</name>
    <dbReference type="NCBI Taxonomy" id="1008807"/>
    <lineage>
        <taxon>Eukaryota</taxon>
        <taxon>Discoba</taxon>
        <taxon>Heterolobosea</taxon>
        <taxon>Tetramitia</taxon>
        <taxon>Eutetramitia</taxon>
        <taxon>Acrasidae</taxon>
        <taxon>Acrasis</taxon>
    </lineage>
</organism>
<dbReference type="EMBL" id="JAOPGA020000920">
    <property type="protein sequence ID" value="KAL0482982.1"/>
    <property type="molecule type" value="Genomic_DNA"/>
</dbReference>